<dbReference type="InterPro" id="IPR036864">
    <property type="entry name" value="Zn2-C6_fun-type_DNA-bd_sf"/>
</dbReference>
<feature type="region of interest" description="Disordered" evidence="1">
    <location>
        <begin position="104"/>
        <end position="149"/>
    </location>
</feature>
<evidence type="ECO:0000313" key="3">
    <source>
        <dbReference type="EMBL" id="CCA66428.1"/>
    </source>
</evidence>
<dbReference type="PROSITE" id="PS50048">
    <property type="entry name" value="ZN2_CY6_FUNGAL_2"/>
    <property type="match status" value="1"/>
</dbReference>
<dbReference type="CDD" id="cd00067">
    <property type="entry name" value="GAL4"/>
    <property type="match status" value="1"/>
</dbReference>
<proteinExistence type="predicted"/>
<keyword evidence="4" id="KW-1185">Reference proteome</keyword>
<dbReference type="SMART" id="SM00066">
    <property type="entry name" value="GAL4"/>
    <property type="match status" value="1"/>
</dbReference>
<gene>
    <name evidence="3" type="ORF">PIIN_00114</name>
</gene>
<dbReference type="GO" id="GO:0000981">
    <property type="term" value="F:DNA-binding transcription factor activity, RNA polymerase II-specific"/>
    <property type="evidence" value="ECO:0007669"/>
    <property type="project" value="InterPro"/>
</dbReference>
<dbReference type="PROSITE" id="PS00463">
    <property type="entry name" value="ZN2_CY6_FUNGAL_1"/>
    <property type="match status" value="1"/>
</dbReference>
<evidence type="ECO:0000313" key="4">
    <source>
        <dbReference type="Proteomes" id="UP000007148"/>
    </source>
</evidence>
<protein>
    <recommendedName>
        <fullName evidence="2">Zn(2)-C6 fungal-type domain-containing protein</fullName>
    </recommendedName>
</protein>
<dbReference type="EMBL" id="CAFZ01000001">
    <property type="protein sequence ID" value="CCA66428.1"/>
    <property type="molecule type" value="Genomic_DNA"/>
</dbReference>
<feature type="region of interest" description="Disordered" evidence="1">
    <location>
        <begin position="423"/>
        <end position="466"/>
    </location>
</feature>
<dbReference type="STRING" id="1109443.G4T4T4"/>
<dbReference type="GO" id="GO:0008270">
    <property type="term" value="F:zinc ion binding"/>
    <property type="evidence" value="ECO:0007669"/>
    <property type="project" value="InterPro"/>
</dbReference>
<dbReference type="Proteomes" id="UP000007148">
    <property type="component" value="Unassembled WGS sequence"/>
</dbReference>
<dbReference type="HOGENOM" id="CLU_474955_0_0_1"/>
<reference evidence="3 4" key="1">
    <citation type="journal article" date="2011" name="PLoS Pathog.">
        <title>Endophytic Life Strategies Decoded by Genome and Transcriptome Analyses of the Mutualistic Root Symbiont Piriformospora indica.</title>
        <authorList>
            <person name="Zuccaro A."/>
            <person name="Lahrmann U."/>
            <person name="Guldener U."/>
            <person name="Langen G."/>
            <person name="Pfiffi S."/>
            <person name="Biedenkopf D."/>
            <person name="Wong P."/>
            <person name="Samans B."/>
            <person name="Grimm C."/>
            <person name="Basiewicz M."/>
            <person name="Murat C."/>
            <person name="Martin F."/>
            <person name="Kogel K.H."/>
        </authorList>
    </citation>
    <scope>NUCLEOTIDE SEQUENCE [LARGE SCALE GENOMIC DNA]</scope>
    <source>
        <strain evidence="3 4">DSM 11827</strain>
    </source>
</reference>
<dbReference type="SUPFAM" id="SSF57701">
    <property type="entry name" value="Zn2/Cys6 DNA-binding domain"/>
    <property type="match status" value="1"/>
</dbReference>
<sequence>MPRSRTRTSSCAIPAPPRSKAGCWTCRIRRKRCDEQQDESGACQACVRLDIDCLGWGTRRPDWCRVRPPSSLRCNYSQVPSPPQDKDKLAEYKLRLKRKLCTRAGTRPSAARHAQPTQMASTSTTEPAEERDQVESQVDEDEKDTGKCDHSRSVRLSDLFCARPGFELFDNPECWQFSPEFTLPTSTCNLQATYSKSALASLVPHLYSLTQPVPSAYRTLLHQILDLHQYKSSVCAAPETVASRARAVEEALELLARRAHFNTAFTSLTGFEFDPTAFLFDSHQSPQTATMAGMFSPSTPFSPLSDNSYGLLSPATTMWSPDLVPDTLSSAPTSPAVPGLTPIIPTSNLLSNVNDWFAGYDHFQSPTYMAPTPSTPAQQHASLDMLGLRLGLDGLELGIDGANHGASEEYLIFQNDHLAHPQISLFPPSPSQSKSLPSPAAASSSSMPSPPPVHQPYSSPRSETENADPFGIHHKTCLLLLHTLVLGSPIHETERLLQDLTAQFSGLTTLAGCVEYAFAALLAGALSTSADRRALFRDVVNSIESTMTMTINVKATGLAMGQCESLLCEAWNAC</sequence>
<dbReference type="InterPro" id="IPR001138">
    <property type="entry name" value="Zn2Cys6_DnaBD"/>
</dbReference>
<evidence type="ECO:0000259" key="2">
    <source>
        <dbReference type="PROSITE" id="PS50048"/>
    </source>
</evidence>
<comment type="caution">
    <text evidence="3">The sequence shown here is derived from an EMBL/GenBank/DDBJ whole genome shotgun (WGS) entry which is preliminary data.</text>
</comment>
<feature type="compositionally biased region" description="Low complexity" evidence="1">
    <location>
        <begin position="431"/>
        <end position="447"/>
    </location>
</feature>
<organism evidence="3 4">
    <name type="scientific">Serendipita indica (strain DSM 11827)</name>
    <name type="common">Root endophyte fungus</name>
    <name type="synonym">Piriformospora indica</name>
    <dbReference type="NCBI Taxonomy" id="1109443"/>
    <lineage>
        <taxon>Eukaryota</taxon>
        <taxon>Fungi</taxon>
        <taxon>Dikarya</taxon>
        <taxon>Basidiomycota</taxon>
        <taxon>Agaricomycotina</taxon>
        <taxon>Agaricomycetes</taxon>
        <taxon>Sebacinales</taxon>
        <taxon>Serendipitaceae</taxon>
        <taxon>Serendipita</taxon>
    </lineage>
</organism>
<dbReference type="OrthoDB" id="5419315at2759"/>
<dbReference type="InParanoid" id="G4T4T4"/>
<feature type="domain" description="Zn(2)-C6 fungal-type" evidence="2">
    <location>
        <begin position="22"/>
        <end position="53"/>
    </location>
</feature>
<accession>G4T4T4</accession>
<dbReference type="eggNOG" id="ENOG502RX7Y">
    <property type="taxonomic scope" value="Eukaryota"/>
</dbReference>
<evidence type="ECO:0000256" key="1">
    <source>
        <dbReference type="SAM" id="MobiDB-lite"/>
    </source>
</evidence>
<feature type="compositionally biased region" description="Polar residues" evidence="1">
    <location>
        <begin position="115"/>
        <end position="126"/>
    </location>
</feature>
<dbReference type="AlphaFoldDB" id="G4T4T4"/>
<name>G4T4T4_SERID</name>
<dbReference type="Pfam" id="PF00172">
    <property type="entry name" value="Zn_clus"/>
    <property type="match status" value="1"/>
</dbReference>